<name>A0A521G4A5_9BACT</name>
<dbReference type="SMART" id="SM01078">
    <property type="entry name" value="CGGC"/>
    <property type="match status" value="1"/>
</dbReference>
<sequence length="119" mass="13093">MAKIAILYCKQIKDHSCIACAKCYKGMAEKNGEFARYKDEEIELVAMTDCGGCPGLTVPRVKLLKETTSNIGRPMEVVHLGTCIKAAMETAGCPLMYEDLKITLEKKFGVQVVLGTHSY</sequence>
<protein>
    <submittedName>
        <fullName evidence="2">Metal-binding protein</fullName>
    </submittedName>
</protein>
<dbReference type="Pfam" id="PF08821">
    <property type="entry name" value="CGGC"/>
    <property type="match status" value="1"/>
</dbReference>
<organism evidence="2 3">
    <name type="scientific">Candidatus Electronema aureum</name>
    <dbReference type="NCBI Taxonomy" id="2005002"/>
    <lineage>
        <taxon>Bacteria</taxon>
        <taxon>Pseudomonadati</taxon>
        <taxon>Thermodesulfobacteriota</taxon>
        <taxon>Desulfobulbia</taxon>
        <taxon>Desulfobulbales</taxon>
        <taxon>Desulfobulbaceae</taxon>
        <taxon>Candidatus Electronema</taxon>
    </lineage>
</organism>
<proteinExistence type="predicted"/>
<feature type="domain" description="CGGC" evidence="1">
    <location>
        <begin position="3"/>
        <end position="117"/>
    </location>
</feature>
<comment type="caution">
    <text evidence="2">The sequence shown here is derived from an EMBL/GenBank/DDBJ whole genome shotgun (WGS) entry which is preliminary data.</text>
</comment>
<dbReference type="InterPro" id="IPR014925">
    <property type="entry name" value="CGGC_dom"/>
</dbReference>
<evidence type="ECO:0000259" key="1">
    <source>
        <dbReference type="SMART" id="SM01078"/>
    </source>
</evidence>
<accession>A0A521G4A5</accession>
<evidence type="ECO:0000313" key="3">
    <source>
        <dbReference type="Proteomes" id="UP000316238"/>
    </source>
</evidence>
<dbReference type="AlphaFoldDB" id="A0A521G4A5"/>
<dbReference type="Proteomes" id="UP000316238">
    <property type="component" value="Unassembled WGS sequence"/>
</dbReference>
<evidence type="ECO:0000313" key="2">
    <source>
        <dbReference type="EMBL" id="TAA75854.1"/>
    </source>
</evidence>
<dbReference type="EMBL" id="NQJD01000003">
    <property type="protein sequence ID" value="TAA75854.1"/>
    <property type="molecule type" value="Genomic_DNA"/>
</dbReference>
<keyword evidence="3" id="KW-1185">Reference proteome</keyword>
<reference evidence="2" key="1">
    <citation type="submission" date="2017-07" db="EMBL/GenBank/DDBJ databases">
        <title>The cable genome - Insights into the physiology and evolution of filamentous bacteria capable of sulfide oxidation via long distance electron transfer.</title>
        <authorList>
            <person name="Thorup C."/>
            <person name="Bjerg J.T."/>
            <person name="Schreiber L."/>
            <person name="Nielsen L.P."/>
            <person name="Kjeldsen K.U."/>
            <person name="Boesen T."/>
            <person name="Boggild A."/>
            <person name="Meysman F."/>
            <person name="Geelhoed J."/>
            <person name="Schramm A."/>
        </authorList>
    </citation>
    <scope>NUCLEOTIDE SEQUENCE [LARGE SCALE GENOMIC DNA]</scope>
    <source>
        <strain evidence="2">GS</strain>
    </source>
</reference>
<gene>
    <name evidence="2" type="ORF">CDV28_10393</name>
</gene>